<evidence type="ECO:0000313" key="3">
    <source>
        <dbReference type="Proteomes" id="UP001162131"/>
    </source>
</evidence>
<proteinExistence type="predicted"/>
<evidence type="ECO:0000313" key="2">
    <source>
        <dbReference type="EMBL" id="CAG9325521.1"/>
    </source>
</evidence>
<comment type="caution">
    <text evidence="2">The sequence shown here is derived from an EMBL/GenBank/DDBJ whole genome shotgun (WGS) entry which is preliminary data.</text>
</comment>
<feature type="region of interest" description="Disordered" evidence="1">
    <location>
        <begin position="1"/>
        <end position="26"/>
    </location>
</feature>
<accession>A0AAU9JPW0</accession>
<keyword evidence="3" id="KW-1185">Reference proteome</keyword>
<organism evidence="2 3">
    <name type="scientific">Blepharisma stoltei</name>
    <dbReference type="NCBI Taxonomy" id="1481888"/>
    <lineage>
        <taxon>Eukaryota</taxon>
        <taxon>Sar</taxon>
        <taxon>Alveolata</taxon>
        <taxon>Ciliophora</taxon>
        <taxon>Postciliodesmatophora</taxon>
        <taxon>Heterotrichea</taxon>
        <taxon>Heterotrichida</taxon>
        <taxon>Blepharismidae</taxon>
        <taxon>Blepharisma</taxon>
    </lineage>
</organism>
<protein>
    <submittedName>
        <fullName evidence="2">Uncharacterized protein</fullName>
    </submittedName>
</protein>
<name>A0AAU9JPW0_9CILI</name>
<evidence type="ECO:0000256" key="1">
    <source>
        <dbReference type="SAM" id="MobiDB-lite"/>
    </source>
</evidence>
<dbReference type="EMBL" id="CAJZBQ010000038">
    <property type="protein sequence ID" value="CAG9325521.1"/>
    <property type="molecule type" value="Genomic_DNA"/>
</dbReference>
<dbReference type="Proteomes" id="UP001162131">
    <property type="component" value="Unassembled WGS sequence"/>
</dbReference>
<sequence>MDPRHVQNASHLRYPQEHNSFDMADPSINTQKSFLPMIIKSSKQLEDNDLPKLRSSLESVSTVINVKAPLKSFEIDISTYRRNQKQHNGSISPRSRIYPTIKKAKLQKIGYIEKPDFLFESDSVVLPVISPLRNRKDPNKVHYFKPSHYKQISLDIRNHRDYRPKMISIAVDTSF</sequence>
<gene>
    <name evidence="2" type="ORF">BSTOLATCC_MIC38773</name>
</gene>
<dbReference type="AlphaFoldDB" id="A0AAU9JPW0"/>
<reference evidence="2" key="1">
    <citation type="submission" date="2021-09" db="EMBL/GenBank/DDBJ databases">
        <authorList>
            <consortium name="AG Swart"/>
            <person name="Singh M."/>
            <person name="Singh A."/>
            <person name="Seah K."/>
            <person name="Emmerich C."/>
        </authorList>
    </citation>
    <scope>NUCLEOTIDE SEQUENCE</scope>
    <source>
        <strain evidence="2">ATCC30299</strain>
    </source>
</reference>